<feature type="coiled-coil region" evidence="1">
    <location>
        <begin position="83"/>
        <end position="110"/>
    </location>
</feature>
<reference evidence="2" key="1">
    <citation type="submission" date="2025-08" db="UniProtKB">
        <authorList>
            <consortium name="RefSeq"/>
        </authorList>
    </citation>
    <scope>IDENTIFICATION</scope>
    <source>
        <tissue evidence="2">Whole insect</tissue>
    </source>
</reference>
<dbReference type="InParanoid" id="A0A6P7FUR5"/>
<name>A0A6P7FUR5_DIAVI</name>
<organism evidence="2">
    <name type="scientific">Diabrotica virgifera virgifera</name>
    <name type="common">western corn rootworm</name>
    <dbReference type="NCBI Taxonomy" id="50390"/>
    <lineage>
        <taxon>Eukaryota</taxon>
        <taxon>Metazoa</taxon>
        <taxon>Ecdysozoa</taxon>
        <taxon>Arthropoda</taxon>
        <taxon>Hexapoda</taxon>
        <taxon>Insecta</taxon>
        <taxon>Pterygota</taxon>
        <taxon>Neoptera</taxon>
        <taxon>Endopterygota</taxon>
        <taxon>Coleoptera</taxon>
        <taxon>Polyphaga</taxon>
        <taxon>Cucujiformia</taxon>
        <taxon>Chrysomeloidea</taxon>
        <taxon>Chrysomelidae</taxon>
        <taxon>Galerucinae</taxon>
        <taxon>Diabroticina</taxon>
        <taxon>Diabroticites</taxon>
        <taxon>Diabrotica</taxon>
    </lineage>
</organism>
<dbReference type="Gene3D" id="1.20.1370.10">
    <property type="entry name" value="Hemocyanin, N-terminal domain"/>
    <property type="match status" value="1"/>
</dbReference>
<accession>A0A6P7FUR5</accession>
<dbReference type="AlphaFoldDB" id="A0A6P7FUR5"/>
<protein>
    <submittedName>
        <fullName evidence="2">Uncharacterized protein LOC114334253</fullName>
    </submittedName>
</protein>
<dbReference type="SUPFAM" id="SSF48050">
    <property type="entry name" value="Hemocyanin, N-terminal domain"/>
    <property type="match status" value="1"/>
</dbReference>
<evidence type="ECO:0000256" key="1">
    <source>
        <dbReference type="SAM" id="Coils"/>
    </source>
</evidence>
<sequence>MDKDKRKNNLIISGLEIDTDDSAALKERAGNMIGKHLGVSIKRACKNGIRTCLIELGNGEEKTAILRNKNKLKNVEPKKIWITEDFTKEREREREKMKSLRDKAREMRDKGKTVNIGYNKITVDGNGRPSTMIIYQHATLPAYRFSVHINNPECKNVTAVSTYPASFKFVDILQIHVRKMMKAKECLLFLFDRPKEPLSIPKGPDGVRFDVPKEYLKEEYQNIVEKHQQWQLIPTIAKLRITPRTPFSADDYDEDRIPYDDDKSHHDKKTVRVKPIKLPSLAEITEIGKNENFSLFIPKHQSIAAKLTSLFMGK</sequence>
<gene>
    <name evidence="2" type="primary">LOC114334253</name>
</gene>
<dbReference type="RefSeq" id="XP_028140091.1">
    <property type="nucleotide sequence ID" value="XM_028284290.1"/>
</dbReference>
<proteinExistence type="predicted"/>
<dbReference type="InterPro" id="IPR036697">
    <property type="entry name" value="Hemocyanin_N_sf"/>
</dbReference>
<evidence type="ECO:0000313" key="2">
    <source>
        <dbReference type="RefSeq" id="XP_028140091.1"/>
    </source>
</evidence>
<keyword evidence="1" id="KW-0175">Coiled coil</keyword>